<reference evidence="2 3" key="1">
    <citation type="journal article" date="2011" name="Science">
        <title>The Selaginella genome identifies genetic changes associated with the evolution of vascular plants.</title>
        <authorList>
            <person name="Banks J.A."/>
            <person name="Nishiyama T."/>
            <person name="Hasebe M."/>
            <person name="Bowman J.L."/>
            <person name="Gribskov M."/>
            <person name="dePamphilis C."/>
            <person name="Albert V.A."/>
            <person name="Aono N."/>
            <person name="Aoyama T."/>
            <person name="Ambrose B.A."/>
            <person name="Ashton N.W."/>
            <person name="Axtell M.J."/>
            <person name="Barker E."/>
            <person name="Barker M.S."/>
            <person name="Bennetzen J.L."/>
            <person name="Bonawitz N.D."/>
            <person name="Chapple C."/>
            <person name="Cheng C."/>
            <person name="Correa L.G."/>
            <person name="Dacre M."/>
            <person name="DeBarry J."/>
            <person name="Dreyer I."/>
            <person name="Elias M."/>
            <person name="Engstrom E.M."/>
            <person name="Estelle M."/>
            <person name="Feng L."/>
            <person name="Finet C."/>
            <person name="Floyd S.K."/>
            <person name="Frommer W.B."/>
            <person name="Fujita T."/>
            <person name="Gramzow L."/>
            <person name="Gutensohn M."/>
            <person name="Harholt J."/>
            <person name="Hattori M."/>
            <person name="Heyl A."/>
            <person name="Hirai T."/>
            <person name="Hiwatashi Y."/>
            <person name="Ishikawa M."/>
            <person name="Iwata M."/>
            <person name="Karol K.G."/>
            <person name="Koehler B."/>
            <person name="Kolukisaoglu U."/>
            <person name="Kubo M."/>
            <person name="Kurata T."/>
            <person name="Lalonde S."/>
            <person name="Li K."/>
            <person name="Li Y."/>
            <person name="Litt A."/>
            <person name="Lyons E."/>
            <person name="Manning G."/>
            <person name="Maruyama T."/>
            <person name="Michael T.P."/>
            <person name="Mikami K."/>
            <person name="Miyazaki S."/>
            <person name="Morinaga S."/>
            <person name="Murata T."/>
            <person name="Mueller-Roeber B."/>
            <person name="Nelson D.R."/>
            <person name="Obara M."/>
            <person name="Oguri Y."/>
            <person name="Olmstead R.G."/>
            <person name="Onodera N."/>
            <person name="Petersen B.L."/>
            <person name="Pils B."/>
            <person name="Prigge M."/>
            <person name="Rensing S.A."/>
            <person name="Riano-Pachon D.M."/>
            <person name="Roberts A.W."/>
            <person name="Sato Y."/>
            <person name="Scheller H.V."/>
            <person name="Schulz B."/>
            <person name="Schulz C."/>
            <person name="Shakirov E.V."/>
            <person name="Shibagaki N."/>
            <person name="Shinohara N."/>
            <person name="Shippen D.E."/>
            <person name="Soerensen I."/>
            <person name="Sotooka R."/>
            <person name="Sugimoto N."/>
            <person name="Sugita M."/>
            <person name="Sumikawa N."/>
            <person name="Tanurdzic M."/>
            <person name="Theissen G."/>
            <person name="Ulvskov P."/>
            <person name="Wakazuki S."/>
            <person name="Weng J.K."/>
            <person name="Willats W.W."/>
            <person name="Wipf D."/>
            <person name="Wolf P.G."/>
            <person name="Yang L."/>
            <person name="Zimmer A.D."/>
            <person name="Zhu Q."/>
            <person name="Mitros T."/>
            <person name="Hellsten U."/>
            <person name="Loque D."/>
            <person name="Otillar R."/>
            <person name="Salamov A."/>
            <person name="Schmutz J."/>
            <person name="Shapiro H."/>
            <person name="Lindquist E."/>
            <person name="Lucas S."/>
            <person name="Rokhsar D."/>
            <person name="Grigoriev I.V."/>
        </authorList>
    </citation>
    <scope>NUCLEOTIDE SEQUENCE [LARGE SCALE GENOMIC DNA]</scope>
</reference>
<protein>
    <submittedName>
        <fullName evidence="2">Uncharacterized protein</fullName>
    </submittedName>
</protein>
<evidence type="ECO:0000313" key="3">
    <source>
        <dbReference type="Proteomes" id="UP000001514"/>
    </source>
</evidence>
<dbReference type="KEGG" id="smo:SELMODRAFT_425029"/>
<dbReference type="Proteomes" id="UP000001514">
    <property type="component" value="Unassembled WGS sequence"/>
</dbReference>
<feature type="compositionally biased region" description="Basic residues" evidence="1">
    <location>
        <begin position="7"/>
        <end position="19"/>
    </location>
</feature>
<dbReference type="InParanoid" id="D8SRT3"/>
<feature type="region of interest" description="Disordered" evidence="1">
    <location>
        <begin position="1"/>
        <end position="126"/>
    </location>
</feature>
<evidence type="ECO:0000313" key="2">
    <source>
        <dbReference type="EMBL" id="EFJ12911.1"/>
    </source>
</evidence>
<evidence type="ECO:0000256" key="1">
    <source>
        <dbReference type="SAM" id="MobiDB-lite"/>
    </source>
</evidence>
<feature type="compositionally biased region" description="Pro residues" evidence="1">
    <location>
        <begin position="31"/>
        <end position="41"/>
    </location>
</feature>
<name>D8SRT3_SELML</name>
<proteinExistence type="predicted"/>
<gene>
    <name evidence="2" type="ORF">SELMODRAFT_425029</name>
</gene>
<dbReference type="EMBL" id="GL377636">
    <property type="protein sequence ID" value="EFJ12911.1"/>
    <property type="molecule type" value="Genomic_DNA"/>
</dbReference>
<keyword evidence="3" id="KW-1185">Reference proteome</keyword>
<sequence length="126" mass="13664">MEAVARTSRRSRSPAKRAARSVTPLRHTSPSPTPPPGPTGTPPRHRRSPQRQSSPPLARIGSPSPPRCTSCRSPPPPDRKGRIHRGRGFSQAYSDARRYHTPSPDRSGDGGRSARSFQGKMQGIGI</sequence>
<dbReference type="AlphaFoldDB" id="D8SRT3"/>
<organism evidence="3">
    <name type="scientific">Selaginella moellendorffii</name>
    <name type="common">Spikemoss</name>
    <dbReference type="NCBI Taxonomy" id="88036"/>
    <lineage>
        <taxon>Eukaryota</taxon>
        <taxon>Viridiplantae</taxon>
        <taxon>Streptophyta</taxon>
        <taxon>Embryophyta</taxon>
        <taxon>Tracheophyta</taxon>
        <taxon>Lycopodiopsida</taxon>
        <taxon>Selaginellales</taxon>
        <taxon>Selaginellaceae</taxon>
        <taxon>Selaginella</taxon>
    </lineage>
</organism>
<dbReference type="HOGENOM" id="CLU_1985452_0_0_1"/>
<dbReference type="Gramene" id="EFJ12911">
    <property type="protein sequence ID" value="EFJ12911"/>
    <property type="gene ID" value="SELMODRAFT_425029"/>
</dbReference>
<accession>D8SRT3</accession>